<dbReference type="AlphaFoldDB" id="A0A4V2ST38"/>
<proteinExistence type="predicted"/>
<protein>
    <submittedName>
        <fullName evidence="1">Uncharacterized protein</fullName>
    </submittedName>
</protein>
<accession>A0A4V2ST38</accession>
<name>A0A4V2ST38_9PSEU</name>
<evidence type="ECO:0000313" key="1">
    <source>
        <dbReference type="EMBL" id="TCP49186.1"/>
    </source>
</evidence>
<dbReference type="Proteomes" id="UP000294911">
    <property type="component" value="Unassembled WGS sequence"/>
</dbReference>
<reference evidence="1 2" key="1">
    <citation type="submission" date="2019-03" db="EMBL/GenBank/DDBJ databases">
        <title>Genomic Encyclopedia of Type Strains, Phase IV (KMG-IV): sequencing the most valuable type-strain genomes for metagenomic binning, comparative biology and taxonomic classification.</title>
        <authorList>
            <person name="Goeker M."/>
        </authorList>
    </citation>
    <scope>NUCLEOTIDE SEQUENCE [LARGE SCALE GENOMIC DNA]</scope>
    <source>
        <strain evidence="1 2">DSM 45765</strain>
    </source>
</reference>
<dbReference type="OrthoDB" id="530636at2"/>
<keyword evidence="2" id="KW-1185">Reference proteome</keyword>
<dbReference type="RefSeq" id="WP_132878500.1">
    <property type="nucleotide sequence ID" value="NZ_SLXQ01000009.1"/>
</dbReference>
<dbReference type="Pfam" id="PF21893">
    <property type="entry name" value="DUF6918"/>
    <property type="match status" value="1"/>
</dbReference>
<sequence>MAQALDQILLSESKRPEVVTDFQNLIDEEVSGKKGVSGLAVKGVYGTVKAVKSGMIHDAVDSLLDDFVQRLQPFYAEYQTAGGGTPLSEYLSGRGDEVADALLGVTDERAGNSQRKSVKNGYEKLRPQAKKHVEEAVPQIGSLIEKHTA</sequence>
<organism evidence="1 2">
    <name type="scientific">Tamaricihabitans halophyticus</name>
    <dbReference type="NCBI Taxonomy" id="1262583"/>
    <lineage>
        <taxon>Bacteria</taxon>
        <taxon>Bacillati</taxon>
        <taxon>Actinomycetota</taxon>
        <taxon>Actinomycetes</taxon>
        <taxon>Pseudonocardiales</taxon>
        <taxon>Pseudonocardiaceae</taxon>
        <taxon>Tamaricihabitans</taxon>
    </lineage>
</organism>
<evidence type="ECO:0000313" key="2">
    <source>
        <dbReference type="Proteomes" id="UP000294911"/>
    </source>
</evidence>
<gene>
    <name evidence="1" type="ORF">EV191_1098</name>
</gene>
<dbReference type="EMBL" id="SLXQ01000009">
    <property type="protein sequence ID" value="TCP49186.1"/>
    <property type="molecule type" value="Genomic_DNA"/>
</dbReference>
<dbReference type="InterPro" id="IPR054211">
    <property type="entry name" value="DUF6918"/>
</dbReference>
<comment type="caution">
    <text evidence="1">The sequence shown here is derived from an EMBL/GenBank/DDBJ whole genome shotgun (WGS) entry which is preliminary data.</text>
</comment>